<feature type="compositionally biased region" description="Polar residues" evidence="5">
    <location>
        <begin position="472"/>
        <end position="487"/>
    </location>
</feature>
<dbReference type="GO" id="GO:0005882">
    <property type="term" value="C:intermediate filament"/>
    <property type="evidence" value="ECO:0007669"/>
    <property type="project" value="UniProtKB-KW"/>
</dbReference>
<feature type="coiled-coil region" evidence="4">
    <location>
        <begin position="331"/>
        <end position="370"/>
    </location>
</feature>
<dbReference type="GO" id="GO:0007097">
    <property type="term" value="P:nuclear migration"/>
    <property type="evidence" value="ECO:0007669"/>
    <property type="project" value="TreeGrafter"/>
</dbReference>
<dbReference type="PANTHER" id="PTHR45721">
    <property type="entry name" value="LAMIN DM0-RELATED"/>
    <property type="match status" value="1"/>
</dbReference>
<evidence type="ECO:0000256" key="4">
    <source>
        <dbReference type="SAM" id="Coils"/>
    </source>
</evidence>
<keyword evidence="2 4" id="KW-0175">Coiled coil</keyword>
<feature type="domain" description="IF rod" evidence="6">
    <location>
        <begin position="72"/>
        <end position="436"/>
    </location>
</feature>
<sequence length="555" mass="63603">MSALKTSLPLFQTTSASSSSSTSSYSNTSATGMSSTTTTSSPYAYRSSPSLYSESRPSINKPPSLFNQTREKEKLELSTLNDKFADYVEKVRYLEAQNKKVQMETNTLNEKQQNHCQRVKSMFENEIAQMKELAEKLFKDKNAIVYAAKDAQNTLPMIRQRLNQTFKESDSSKYETEKVERQLSSIEGDNDLFENVTMLIEGGYDEHNQWKQLTTHIQRLLLQAKNETHNENLTKNSCEQATKQLRADIAKLREQNQQKLVDLKQNTFAFGPNANNDRAHMFKSELSSAIRKIRQEFERENDRQRAELYAKFTQSYESIVRDFPDIAHLFLTDREQERIRQEEERLRLELQRIKNETNTLKQKNGELRLRTRELQINLEMTIEENQRFEKIQQNEIDQFKTKQERVSKDYDEVITKQSSLEKEIETYRNLLEGTMKTVVDTITDEYSTSSSAQSNRSAPRSVSVDRSRSSAYLSNSRLNGTSNNSYSRFVNQKTNATNDVIEIPTNVVNGNGLAPSKSAGDLSLKNGVHAVEINGTSTTSSQPAVPPTVLQTRRS</sequence>
<feature type="compositionally biased region" description="Polar residues" evidence="5">
    <location>
        <begin position="534"/>
        <end position="555"/>
    </location>
</feature>
<dbReference type="InterPro" id="IPR039008">
    <property type="entry name" value="IF_rod_dom"/>
</dbReference>
<proteinExistence type="inferred from homology"/>
<accession>B2ZFC3</accession>
<organism evidence="7">
    <name type="scientific">Philodina roseola</name>
    <name type="common">Rotifer</name>
    <dbReference type="NCBI Taxonomy" id="96448"/>
    <lineage>
        <taxon>Eukaryota</taxon>
        <taxon>Metazoa</taxon>
        <taxon>Spiralia</taxon>
        <taxon>Gnathifera</taxon>
        <taxon>Rotifera</taxon>
        <taxon>Eurotatoria</taxon>
        <taxon>Bdelloidea</taxon>
        <taxon>Philodinida</taxon>
        <taxon>Philodinidae</taxon>
        <taxon>Philodina</taxon>
    </lineage>
</organism>
<feature type="compositionally biased region" description="Low complexity" evidence="5">
    <location>
        <begin position="13"/>
        <end position="58"/>
    </location>
</feature>
<dbReference type="PANTHER" id="PTHR45721:SF12">
    <property type="entry name" value="INTERMEDIATE FILAMENT PROTEIN IFA-1"/>
    <property type="match status" value="1"/>
</dbReference>
<feature type="compositionally biased region" description="Low complexity" evidence="5">
    <location>
        <begin position="447"/>
        <end position="462"/>
    </location>
</feature>
<dbReference type="SMART" id="SM01391">
    <property type="entry name" value="Filament"/>
    <property type="match status" value="1"/>
</dbReference>
<evidence type="ECO:0000256" key="2">
    <source>
        <dbReference type="ARBA" id="ARBA00023054"/>
    </source>
</evidence>
<dbReference type="SUPFAM" id="SSF64593">
    <property type="entry name" value="Intermediate filament protein, coiled coil region"/>
    <property type="match status" value="2"/>
</dbReference>
<evidence type="ECO:0000256" key="5">
    <source>
        <dbReference type="SAM" id="MobiDB-lite"/>
    </source>
</evidence>
<dbReference type="GO" id="GO:0005652">
    <property type="term" value="C:nuclear lamina"/>
    <property type="evidence" value="ECO:0007669"/>
    <property type="project" value="TreeGrafter"/>
</dbReference>
<dbReference type="InterPro" id="IPR018039">
    <property type="entry name" value="IF_conserved"/>
</dbReference>
<dbReference type="Gene3D" id="1.20.5.170">
    <property type="match status" value="1"/>
</dbReference>
<protein>
    <submittedName>
        <fullName evidence="7">Filament protein</fullName>
    </submittedName>
</protein>
<dbReference type="EMBL" id="EU652318">
    <property type="protein sequence ID" value="ACD37593.1"/>
    <property type="molecule type" value="Genomic_DNA"/>
</dbReference>
<evidence type="ECO:0000259" key="6">
    <source>
        <dbReference type="SMART" id="SM01391"/>
    </source>
</evidence>
<feature type="region of interest" description="Disordered" evidence="5">
    <location>
        <begin position="1"/>
        <end position="70"/>
    </location>
</feature>
<dbReference type="PROSITE" id="PS00226">
    <property type="entry name" value="IF_ROD_1"/>
    <property type="match status" value="1"/>
</dbReference>
<name>B2ZFC3_PHIRO</name>
<feature type="region of interest" description="Disordered" evidence="5">
    <location>
        <begin position="446"/>
        <end position="487"/>
    </location>
</feature>
<keyword evidence="1 3" id="KW-0403">Intermediate filament</keyword>
<dbReference type="GO" id="GO:0031507">
    <property type="term" value="P:heterochromatin formation"/>
    <property type="evidence" value="ECO:0007669"/>
    <property type="project" value="TreeGrafter"/>
</dbReference>
<dbReference type="GO" id="GO:0006998">
    <property type="term" value="P:nuclear envelope organization"/>
    <property type="evidence" value="ECO:0007669"/>
    <property type="project" value="TreeGrafter"/>
</dbReference>
<dbReference type="AlphaFoldDB" id="B2ZFC3"/>
<reference evidence="7" key="2">
    <citation type="journal article" date="2009" name="PLoS Genet.">
        <title>Phylogenomics of unusual histone H2A Variants in Bdelloid rotifers.</title>
        <authorList>
            <person name="Van Doninck K."/>
            <person name="Mandigo M.L."/>
            <person name="Hur J.H."/>
            <person name="Wang P."/>
            <person name="Guglielmini J."/>
            <person name="Milinkovitch M.C."/>
            <person name="Lane W.S."/>
            <person name="Meselson M."/>
        </authorList>
    </citation>
    <scope>NUCLEOTIDE SEQUENCE</scope>
    <source>
        <strain evidence="7">Prhis-3</strain>
    </source>
</reference>
<feature type="coiled-coil region" evidence="4">
    <location>
        <begin position="94"/>
        <end position="140"/>
    </location>
</feature>
<dbReference type="Pfam" id="PF00038">
    <property type="entry name" value="Filament"/>
    <property type="match status" value="1"/>
</dbReference>
<reference evidence="7" key="1">
    <citation type="journal article" date="2009" name="Mol. Biol. Evol.">
        <title>Degenerate tetraploidy was established before bdelloid rotifer families diverged.</title>
        <authorList>
            <person name="Hur J.H."/>
            <person name="Van Doninck K."/>
            <person name="Mandigo M.L."/>
            <person name="Meselson M."/>
        </authorList>
    </citation>
    <scope>NUCLEOTIDE SEQUENCE</scope>
    <source>
        <strain evidence="7">Prhis-3</strain>
    </source>
</reference>
<evidence type="ECO:0000256" key="1">
    <source>
        <dbReference type="ARBA" id="ARBA00022754"/>
    </source>
</evidence>
<dbReference type="GO" id="GO:0090435">
    <property type="term" value="P:protein localization to nuclear envelope"/>
    <property type="evidence" value="ECO:0007669"/>
    <property type="project" value="TreeGrafter"/>
</dbReference>
<evidence type="ECO:0000313" key="7">
    <source>
        <dbReference type="EMBL" id="ACD37593.1"/>
    </source>
</evidence>
<dbReference type="GO" id="GO:0051664">
    <property type="term" value="P:nuclear pore localization"/>
    <property type="evidence" value="ECO:0007669"/>
    <property type="project" value="TreeGrafter"/>
</dbReference>
<evidence type="ECO:0000256" key="3">
    <source>
        <dbReference type="RuleBase" id="RU000685"/>
    </source>
</evidence>
<feature type="coiled-coil region" evidence="4">
    <location>
        <begin position="235"/>
        <end position="303"/>
    </location>
</feature>
<comment type="similarity">
    <text evidence="3">Belongs to the intermediate filament family.</text>
</comment>
<dbReference type="GO" id="GO:0005200">
    <property type="term" value="F:structural constituent of cytoskeleton"/>
    <property type="evidence" value="ECO:0007669"/>
    <property type="project" value="TreeGrafter"/>
</dbReference>
<feature type="region of interest" description="Disordered" evidence="5">
    <location>
        <begin position="533"/>
        <end position="555"/>
    </location>
</feature>